<dbReference type="EMBL" id="JBGUBD010000005">
    <property type="protein sequence ID" value="MFA9478520.1"/>
    <property type="molecule type" value="Genomic_DNA"/>
</dbReference>
<comment type="caution">
    <text evidence="3">The sequence shown here is derived from an EMBL/GenBank/DDBJ whole genome shotgun (WGS) entry which is preliminary data.</text>
</comment>
<keyword evidence="3" id="KW-0540">Nuclease</keyword>
<keyword evidence="3" id="KW-0255">Endonuclease</keyword>
<dbReference type="Proteomes" id="UP001575105">
    <property type="component" value="Unassembled WGS sequence"/>
</dbReference>
<evidence type="ECO:0000313" key="3">
    <source>
        <dbReference type="EMBL" id="MFA9478520.1"/>
    </source>
</evidence>
<accession>A0ABV4U4I7</accession>
<dbReference type="RefSeq" id="WP_425345446.1">
    <property type="nucleotide sequence ID" value="NZ_JBGUBD010000005.1"/>
</dbReference>
<feature type="region of interest" description="Disordered" evidence="1">
    <location>
        <begin position="1"/>
        <end position="60"/>
    </location>
</feature>
<organism evidence="3 4">
    <name type="scientific">Natronomicrosphaera hydrolytica</name>
    <dbReference type="NCBI Taxonomy" id="3242702"/>
    <lineage>
        <taxon>Bacteria</taxon>
        <taxon>Pseudomonadati</taxon>
        <taxon>Planctomycetota</taxon>
        <taxon>Phycisphaerae</taxon>
        <taxon>Phycisphaerales</taxon>
        <taxon>Phycisphaeraceae</taxon>
        <taxon>Natronomicrosphaera</taxon>
    </lineage>
</organism>
<dbReference type="Pfam" id="PF20454">
    <property type="entry name" value="GpA_nuclease"/>
    <property type="match status" value="1"/>
</dbReference>
<feature type="domain" description="Terminase large subunit GpA endonuclease" evidence="2">
    <location>
        <begin position="404"/>
        <end position="681"/>
    </location>
</feature>
<evidence type="ECO:0000259" key="2">
    <source>
        <dbReference type="Pfam" id="PF20454"/>
    </source>
</evidence>
<reference evidence="3 4" key="1">
    <citation type="submission" date="2024-08" db="EMBL/GenBank/DDBJ databases">
        <title>Whole-genome sequencing of halo(alkali)philic microorganisms from hypersaline lakes.</title>
        <authorList>
            <person name="Sorokin D.Y."/>
            <person name="Merkel A.Y."/>
            <person name="Messina E."/>
            <person name="Yakimov M."/>
        </authorList>
    </citation>
    <scope>NUCLEOTIDE SEQUENCE [LARGE SCALE GENOMIC DNA]</scope>
    <source>
        <strain evidence="3 4">AB-hyl4</strain>
    </source>
</reference>
<evidence type="ECO:0000256" key="1">
    <source>
        <dbReference type="SAM" id="MobiDB-lite"/>
    </source>
</evidence>
<protein>
    <submittedName>
        <fullName evidence="3">Terminase gpA endonuclease subunit</fullName>
    </submittedName>
</protein>
<keyword evidence="3" id="KW-0378">Hydrolase</keyword>
<proteinExistence type="predicted"/>
<sequence>MAKRKKANSKKKASDSPPEPPPTNSSYERHRERSAGRQAEQSRAGRDIGELPPIENPKRREAAGGDFKLFCQTYAPHVFCLAWADPHDQAAERGEAVVRRGGLFALAMPRGWGKTSLCMWAVLFAVLYGLRRFPVYVGAAGDEARLRLEEIKVELETNDLLLADFPEVCFPIRALEGIVQRGKGQTCQGKRTHIGWKGRRIVLPTIAGSPASGAVIESRGITGAIRGMRHTTPDGQVLRPDLAVVDDPQDDESAESPSQVAKRLRTINGSILGLAGPTRRIAAFLPCTVIQPGDLADQVLNRQLNPHWNGQRTQALSKLPSDDKLWAEYAEVRAAGYREGDDGAAGNAFYLEHREKLELGAEVVWPANVKEGDVAALQSLMNLKIDDERSFWAEQQQQPMSLEQASEDKLDADAIAAKIIGVKRDVAPNELTRLVSFIDPSSKLLWWIVCAFGDGFAGHVMAYGAWPDQGLPYFTKSDAKKTLARAKPGAGRPAQVLHALENLSEQLLAREWQNESGQPLRIEKCLVDANWGEATTLIYQFCRQSPHASILTPSHGRYLGPGDAPIGDWKKQPGDRIGHHWRERPSKNHAKRFVTYDTNRWKTAVADGLRVPRGDVGGITLYQASRERHRLVIDHLLSESPVPVESKGTQLTIWKQPPNKDNDLLDGLVGCCVGASMLGIEAVGHKPAPKKKSRRRRGVSYL</sequence>
<feature type="compositionally biased region" description="Basic residues" evidence="1">
    <location>
        <begin position="1"/>
        <end position="11"/>
    </location>
</feature>
<evidence type="ECO:0000313" key="4">
    <source>
        <dbReference type="Proteomes" id="UP001575105"/>
    </source>
</evidence>
<dbReference type="InterPro" id="IPR046454">
    <property type="entry name" value="GpA_endonuclease"/>
</dbReference>
<gene>
    <name evidence="3" type="ORF">ACERK3_09450</name>
</gene>
<dbReference type="GO" id="GO:0004519">
    <property type="term" value="F:endonuclease activity"/>
    <property type="evidence" value="ECO:0007669"/>
    <property type="project" value="UniProtKB-KW"/>
</dbReference>
<name>A0ABV4U4I7_9BACT</name>
<keyword evidence="4" id="KW-1185">Reference proteome</keyword>